<reference evidence="2" key="1">
    <citation type="submission" date="2022-12" db="EMBL/GenBank/DDBJ databases">
        <title>Jiella pelagia sp. nov., isolated from phosphonate enriched culture of Northwest Pacific surface seawater.</title>
        <authorList>
            <person name="Shin D.Y."/>
            <person name="Hwang C.Y."/>
        </authorList>
    </citation>
    <scope>NUCLEOTIDE SEQUENCE</scope>
    <source>
        <strain evidence="2">HL-NP1</strain>
    </source>
</reference>
<feature type="transmembrane region" description="Helical" evidence="1">
    <location>
        <begin position="87"/>
        <end position="104"/>
    </location>
</feature>
<keyword evidence="1" id="KW-1133">Transmembrane helix</keyword>
<evidence type="ECO:0000313" key="3">
    <source>
        <dbReference type="Proteomes" id="UP001164020"/>
    </source>
</evidence>
<feature type="transmembrane region" description="Helical" evidence="1">
    <location>
        <begin position="192"/>
        <end position="209"/>
    </location>
</feature>
<name>A0ABY7C5A9_9HYPH</name>
<evidence type="ECO:0000256" key="1">
    <source>
        <dbReference type="SAM" id="Phobius"/>
    </source>
</evidence>
<proteinExistence type="predicted"/>
<protein>
    <submittedName>
        <fullName evidence="2">Uncharacterized protein</fullName>
    </submittedName>
</protein>
<dbReference type="EMBL" id="CP114029">
    <property type="protein sequence ID" value="WAP70401.1"/>
    <property type="molecule type" value="Genomic_DNA"/>
</dbReference>
<keyword evidence="1" id="KW-0472">Membrane</keyword>
<keyword evidence="3" id="KW-1185">Reference proteome</keyword>
<evidence type="ECO:0000313" key="2">
    <source>
        <dbReference type="EMBL" id="WAP70401.1"/>
    </source>
</evidence>
<accession>A0ABY7C5A9</accession>
<keyword evidence="1" id="KW-0812">Transmembrane</keyword>
<feature type="transmembrane region" description="Helical" evidence="1">
    <location>
        <begin position="154"/>
        <end position="172"/>
    </location>
</feature>
<feature type="transmembrane region" description="Helical" evidence="1">
    <location>
        <begin position="124"/>
        <end position="142"/>
    </location>
</feature>
<dbReference type="RefSeq" id="WP_268882894.1">
    <property type="nucleotide sequence ID" value="NZ_CP114029.1"/>
</dbReference>
<organism evidence="2 3">
    <name type="scientific">Jiella pelagia</name>
    <dbReference type="NCBI Taxonomy" id="2986949"/>
    <lineage>
        <taxon>Bacteria</taxon>
        <taxon>Pseudomonadati</taxon>
        <taxon>Pseudomonadota</taxon>
        <taxon>Alphaproteobacteria</taxon>
        <taxon>Hyphomicrobiales</taxon>
        <taxon>Aurantimonadaceae</taxon>
        <taxon>Jiella</taxon>
    </lineage>
</organism>
<gene>
    <name evidence="2" type="ORF">OH818_10235</name>
</gene>
<feature type="transmembrane region" description="Helical" evidence="1">
    <location>
        <begin position="64"/>
        <end position="80"/>
    </location>
</feature>
<dbReference type="Proteomes" id="UP001164020">
    <property type="component" value="Chromosome"/>
</dbReference>
<feature type="transmembrane region" description="Helical" evidence="1">
    <location>
        <begin position="21"/>
        <end position="44"/>
    </location>
</feature>
<sequence length="238" mass="26469">MHVLRLFFTEALRVFLLRRTLKEIAGSLGLAVVTITAAGLVAWLFSLDGAASDVFQENGPIESVQAWIVLVAGVQFYLAALRFGFEIFYGTLLLSLGAFLAVVREIPACESAFYFGGICLRHSWQGEIQAVIVLLVAGLALWRREPLARHLRELNFFWIVPAGTAFAILVAAEVMEGLGQPVIEETLELAGYLHLLVFAAALHLAPHWFDARQAPQLSEPGVWSWRGRSFLSRREHLR</sequence>